<dbReference type="InterPro" id="IPR001611">
    <property type="entry name" value="Leu-rich_rpt"/>
</dbReference>
<evidence type="ECO:0000256" key="4">
    <source>
        <dbReference type="SAM" id="SignalP"/>
    </source>
</evidence>
<dbReference type="SUPFAM" id="SSF52058">
    <property type="entry name" value="L domain-like"/>
    <property type="match status" value="1"/>
</dbReference>
<dbReference type="PANTHER" id="PTHR24369:SF210">
    <property type="entry name" value="CHAOPTIN-RELATED"/>
    <property type="match status" value="1"/>
</dbReference>
<dbReference type="SMART" id="SM00369">
    <property type="entry name" value="LRR_TYP"/>
    <property type="match status" value="6"/>
</dbReference>
<protein>
    <submittedName>
        <fullName evidence="5">Leucine-rich repeat-containing protein 4b</fullName>
    </submittedName>
</protein>
<feature type="signal peptide" evidence="4">
    <location>
        <begin position="1"/>
        <end position="23"/>
    </location>
</feature>
<dbReference type="Pfam" id="PF13855">
    <property type="entry name" value="LRR_8"/>
    <property type="match status" value="2"/>
</dbReference>
<proteinExistence type="predicted"/>
<evidence type="ECO:0000313" key="6">
    <source>
        <dbReference type="Proteomes" id="UP000735302"/>
    </source>
</evidence>
<dbReference type="Gene3D" id="3.80.10.10">
    <property type="entry name" value="Ribonuclease Inhibitor"/>
    <property type="match status" value="2"/>
</dbReference>
<dbReference type="GO" id="GO:0005886">
    <property type="term" value="C:plasma membrane"/>
    <property type="evidence" value="ECO:0007669"/>
    <property type="project" value="TreeGrafter"/>
</dbReference>
<evidence type="ECO:0000256" key="3">
    <source>
        <dbReference type="ARBA" id="ARBA00022737"/>
    </source>
</evidence>
<accession>A0AAV4A2P4</accession>
<sequence length="347" mass="38870">MEWTVLLTSVSIVLNWLPQMGIACVGTDCQALRKRSVPIIRKTRSDSTRACPENCHCDFLYFIVNCVDRGLLEIPTQASILQHVKTLDLSSNQITQIRSGAFSNMKYLDFLQLAENRIRKIKTSIFKGLSKLRYLNMSHNLIKYIPKNAFSGADVTQEGISNLLTNKLESINGEILLIDLSHNRITHISQDAFKGLTNLHKLYLYNNLLTSVSWVIGNANSFQSLEWLEIGANHLKTLPTTLLDSLPYLHTLILEPNPWICDRSLKLVYETLTVPNINLSSWSCKNPLDLTQTIKVADLNNDTLQMFALAQEGKSQASPGFGYSQSPLVITGFCTGIVVLVRWSVAG</sequence>
<dbReference type="Pfam" id="PF00560">
    <property type="entry name" value="LRR_1"/>
    <property type="match status" value="1"/>
</dbReference>
<reference evidence="5 6" key="1">
    <citation type="journal article" date="2021" name="Elife">
        <title>Chloroplast acquisition without the gene transfer in kleptoplastic sea slugs, Plakobranchus ocellatus.</title>
        <authorList>
            <person name="Maeda T."/>
            <person name="Takahashi S."/>
            <person name="Yoshida T."/>
            <person name="Shimamura S."/>
            <person name="Takaki Y."/>
            <person name="Nagai Y."/>
            <person name="Toyoda A."/>
            <person name="Suzuki Y."/>
            <person name="Arimoto A."/>
            <person name="Ishii H."/>
            <person name="Satoh N."/>
            <person name="Nishiyama T."/>
            <person name="Hasebe M."/>
            <person name="Maruyama T."/>
            <person name="Minagawa J."/>
            <person name="Obokata J."/>
            <person name="Shigenobu S."/>
        </authorList>
    </citation>
    <scope>NUCLEOTIDE SEQUENCE [LARGE SCALE GENOMIC DNA]</scope>
</reference>
<keyword evidence="3" id="KW-0677">Repeat</keyword>
<keyword evidence="2 4" id="KW-0732">Signal</keyword>
<dbReference type="PANTHER" id="PTHR24369">
    <property type="entry name" value="ANTIGEN BSP, PUTATIVE-RELATED"/>
    <property type="match status" value="1"/>
</dbReference>
<dbReference type="PROSITE" id="PS51450">
    <property type="entry name" value="LRR"/>
    <property type="match status" value="2"/>
</dbReference>
<dbReference type="InterPro" id="IPR032675">
    <property type="entry name" value="LRR_dom_sf"/>
</dbReference>
<dbReference type="InterPro" id="IPR003591">
    <property type="entry name" value="Leu-rich_rpt_typical-subtyp"/>
</dbReference>
<name>A0AAV4A2P4_9GAST</name>
<dbReference type="EMBL" id="BLXT01003167">
    <property type="protein sequence ID" value="GFO00898.1"/>
    <property type="molecule type" value="Genomic_DNA"/>
</dbReference>
<comment type="caution">
    <text evidence="5">The sequence shown here is derived from an EMBL/GenBank/DDBJ whole genome shotgun (WGS) entry which is preliminary data.</text>
</comment>
<evidence type="ECO:0000256" key="1">
    <source>
        <dbReference type="ARBA" id="ARBA00022614"/>
    </source>
</evidence>
<feature type="chain" id="PRO_5043360349" evidence="4">
    <location>
        <begin position="24"/>
        <end position="347"/>
    </location>
</feature>
<evidence type="ECO:0000256" key="2">
    <source>
        <dbReference type="ARBA" id="ARBA00022729"/>
    </source>
</evidence>
<gene>
    <name evidence="5" type="ORF">PoB_002740300</name>
</gene>
<dbReference type="Proteomes" id="UP000735302">
    <property type="component" value="Unassembled WGS sequence"/>
</dbReference>
<keyword evidence="1" id="KW-0433">Leucine-rich repeat</keyword>
<dbReference type="InterPro" id="IPR050541">
    <property type="entry name" value="LRR_TM_domain-containing"/>
</dbReference>
<dbReference type="AlphaFoldDB" id="A0AAV4A2P4"/>
<keyword evidence="6" id="KW-1185">Reference proteome</keyword>
<evidence type="ECO:0000313" key="5">
    <source>
        <dbReference type="EMBL" id="GFO00898.1"/>
    </source>
</evidence>
<organism evidence="5 6">
    <name type="scientific">Plakobranchus ocellatus</name>
    <dbReference type="NCBI Taxonomy" id="259542"/>
    <lineage>
        <taxon>Eukaryota</taxon>
        <taxon>Metazoa</taxon>
        <taxon>Spiralia</taxon>
        <taxon>Lophotrochozoa</taxon>
        <taxon>Mollusca</taxon>
        <taxon>Gastropoda</taxon>
        <taxon>Heterobranchia</taxon>
        <taxon>Euthyneura</taxon>
        <taxon>Panpulmonata</taxon>
        <taxon>Sacoglossa</taxon>
        <taxon>Placobranchoidea</taxon>
        <taxon>Plakobranchidae</taxon>
        <taxon>Plakobranchus</taxon>
    </lineage>
</organism>